<feature type="repeat" description="WD" evidence="8">
    <location>
        <begin position="309"/>
        <end position="343"/>
    </location>
</feature>
<dbReference type="Gene3D" id="2.130.10.10">
    <property type="entry name" value="YVTN repeat-like/Quinoprotein amine dehydrogenase"/>
    <property type="match status" value="3"/>
</dbReference>
<reference evidence="10" key="1">
    <citation type="submission" date="2021-05" db="EMBL/GenBank/DDBJ databases">
        <authorList>
            <person name="Alioto T."/>
            <person name="Alioto T."/>
            <person name="Gomez Garrido J."/>
        </authorList>
    </citation>
    <scope>NUCLEOTIDE SEQUENCE</scope>
</reference>
<dbReference type="GO" id="GO:0005737">
    <property type="term" value="C:cytoplasm"/>
    <property type="evidence" value="ECO:0007669"/>
    <property type="project" value="UniProtKB-SubCell"/>
</dbReference>
<name>A0A8D8M7H1_9HEMI</name>
<dbReference type="EMBL" id="HBUF01226220">
    <property type="protein sequence ID" value="CAG6671502.1"/>
    <property type="molecule type" value="Transcribed_RNA"/>
</dbReference>
<dbReference type="PROSITE" id="PS50294">
    <property type="entry name" value="WD_REPEATS_REGION"/>
    <property type="match status" value="4"/>
</dbReference>
<dbReference type="CDD" id="cd00200">
    <property type="entry name" value="WD40"/>
    <property type="match status" value="1"/>
</dbReference>
<dbReference type="EMBL" id="HBUF01055418">
    <property type="protein sequence ID" value="CAG6623647.1"/>
    <property type="molecule type" value="Transcribed_RNA"/>
</dbReference>
<proteinExistence type="predicted"/>
<evidence type="ECO:0000256" key="3">
    <source>
        <dbReference type="ARBA" id="ARBA00022490"/>
    </source>
</evidence>
<keyword evidence="5" id="KW-0677">Repeat</keyword>
<dbReference type="InterPro" id="IPR020472">
    <property type="entry name" value="WD40_PAC1"/>
</dbReference>
<dbReference type="PANTHER" id="PTHR19855">
    <property type="entry name" value="WD40 REPEAT PROTEIN 12, 37"/>
    <property type="match status" value="1"/>
</dbReference>
<dbReference type="PROSITE" id="PS50082">
    <property type="entry name" value="WD_REPEATS_2"/>
    <property type="match status" value="5"/>
</dbReference>
<sequence>MPQSDTLSQKSTKHKRTASGKLSTTGETELNVLRSHLNSDFDEGVLPVSIKFKLNSLFAQIEREFELLYVQNLNLQDKVETLLEKLDRESIINEKYVEINDIESVSNINKNLSKQKVLVSNPSAAKLKTTNKLKVQTSKIVSSFKTSLVNCFKVRSFAGHRDGVWDIAVRPGQPVLGSASADRTVRLWSTQTGKCLLQYSGHSGSVNSVRFLPNKDLVLSASGDKSVHIWQAVINWECLNNDNDSDLDESKELDESSITLRTPVKELLGHSNVVIAADWLSDGEQVITASWDRVANLFDVETGTILQSLTGHDEELTFCASHPTQRLAVTCSKDTTFRLWDFRESIHSVCVFQGHTDTVTSAIFPAAGSGDQDRLVSGADDRTVKVWELRNMRSPLATIRTDSPVNRLSISPCTGLVAIPHDNRQVRLFDLSGQRLGRLPRNNRQGHHRIVTATTWSDDTGLYTCGFDRIILSWSVVQNKKQDGGE</sequence>
<dbReference type="EMBL" id="HBUF01055416">
    <property type="protein sequence ID" value="CAG6623645.1"/>
    <property type="molecule type" value="Transcribed_RNA"/>
</dbReference>
<dbReference type="InterPro" id="IPR019775">
    <property type="entry name" value="WD40_repeat_CS"/>
</dbReference>
<feature type="compositionally biased region" description="Polar residues" evidence="9">
    <location>
        <begin position="1"/>
        <end position="10"/>
    </location>
</feature>
<dbReference type="EMBL" id="HBUF01055417">
    <property type="protein sequence ID" value="CAG6623646.1"/>
    <property type="molecule type" value="Transcribed_RNA"/>
</dbReference>
<dbReference type="InterPro" id="IPR015943">
    <property type="entry name" value="WD40/YVTN_repeat-like_dom_sf"/>
</dbReference>
<evidence type="ECO:0000256" key="5">
    <source>
        <dbReference type="ARBA" id="ARBA00022737"/>
    </source>
</evidence>
<dbReference type="AlphaFoldDB" id="A0A8D8M7H1"/>
<dbReference type="EMBL" id="HBUF01226219">
    <property type="protein sequence ID" value="CAG6671501.1"/>
    <property type="molecule type" value="Transcribed_RNA"/>
</dbReference>
<protein>
    <recommendedName>
        <fullName evidence="7">WD repeat-containing protein 37</fullName>
    </recommendedName>
</protein>
<dbReference type="PANTHER" id="PTHR19855:SF12">
    <property type="entry name" value="WD REPEAT-CONTAINING PROTEIN 37"/>
    <property type="match status" value="1"/>
</dbReference>
<dbReference type="EMBL" id="HBUF01055415">
    <property type="protein sequence ID" value="CAG6623644.1"/>
    <property type="molecule type" value="Transcribed_RNA"/>
</dbReference>
<feature type="repeat" description="WD" evidence="8">
    <location>
        <begin position="352"/>
        <end position="397"/>
    </location>
</feature>
<feature type="region of interest" description="Disordered" evidence="9">
    <location>
        <begin position="1"/>
        <end position="24"/>
    </location>
</feature>
<accession>A0A8D8M7H1</accession>
<feature type="repeat" description="WD" evidence="8">
    <location>
        <begin position="157"/>
        <end position="198"/>
    </location>
</feature>
<evidence type="ECO:0000256" key="1">
    <source>
        <dbReference type="ARBA" id="ARBA00004123"/>
    </source>
</evidence>
<dbReference type="EMBL" id="HBUF01226221">
    <property type="protein sequence ID" value="CAG6671503.1"/>
    <property type="molecule type" value="Transcribed_RNA"/>
</dbReference>
<dbReference type="EMBL" id="HBUF01395685">
    <property type="protein sequence ID" value="CAG6735437.1"/>
    <property type="molecule type" value="Transcribed_RNA"/>
</dbReference>
<feature type="repeat" description="WD" evidence="8">
    <location>
        <begin position="267"/>
        <end position="308"/>
    </location>
</feature>
<dbReference type="SUPFAM" id="SSF50978">
    <property type="entry name" value="WD40 repeat-like"/>
    <property type="match status" value="1"/>
</dbReference>
<dbReference type="EMBL" id="HBUF01581037">
    <property type="protein sequence ID" value="CAG6770183.1"/>
    <property type="molecule type" value="Transcribed_RNA"/>
</dbReference>
<keyword evidence="6" id="KW-0539">Nucleus</keyword>
<dbReference type="SMART" id="SM00320">
    <property type="entry name" value="WD40"/>
    <property type="match status" value="7"/>
</dbReference>
<dbReference type="PRINTS" id="PR00320">
    <property type="entry name" value="GPROTEINBRPT"/>
</dbReference>
<dbReference type="Pfam" id="PF00400">
    <property type="entry name" value="WD40"/>
    <property type="match status" value="5"/>
</dbReference>
<comment type="subcellular location">
    <subcellularLocation>
        <location evidence="2">Cytoplasm</location>
    </subcellularLocation>
    <subcellularLocation>
        <location evidence="1">Nucleus</location>
    </subcellularLocation>
</comment>
<keyword evidence="4 8" id="KW-0853">WD repeat</keyword>
<organism evidence="10">
    <name type="scientific">Cacopsylla melanoneura</name>
    <dbReference type="NCBI Taxonomy" id="428564"/>
    <lineage>
        <taxon>Eukaryota</taxon>
        <taxon>Metazoa</taxon>
        <taxon>Ecdysozoa</taxon>
        <taxon>Arthropoda</taxon>
        <taxon>Hexapoda</taxon>
        <taxon>Insecta</taxon>
        <taxon>Pterygota</taxon>
        <taxon>Neoptera</taxon>
        <taxon>Paraneoptera</taxon>
        <taxon>Hemiptera</taxon>
        <taxon>Sternorrhyncha</taxon>
        <taxon>Psylloidea</taxon>
        <taxon>Psyllidae</taxon>
        <taxon>Psyllinae</taxon>
        <taxon>Cacopsylla</taxon>
    </lineage>
</organism>
<dbReference type="InterPro" id="IPR036322">
    <property type="entry name" value="WD40_repeat_dom_sf"/>
</dbReference>
<evidence type="ECO:0000256" key="7">
    <source>
        <dbReference type="ARBA" id="ARBA00040954"/>
    </source>
</evidence>
<feature type="repeat" description="WD" evidence="8">
    <location>
        <begin position="199"/>
        <end position="231"/>
    </location>
</feature>
<evidence type="ECO:0000256" key="4">
    <source>
        <dbReference type="ARBA" id="ARBA00022574"/>
    </source>
</evidence>
<keyword evidence="3" id="KW-0963">Cytoplasm</keyword>
<dbReference type="InterPro" id="IPR001680">
    <property type="entry name" value="WD40_rpt"/>
</dbReference>
<dbReference type="EMBL" id="HBUF01395686">
    <property type="protein sequence ID" value="CAG6735438.1"/>
    <property type="molecule type" value="Transcribed_RNA"/>
</dbReference>
<evidence type="ECO:0000256" key="6">
    <source>
        <dbReference type="ARBA" id="ARBA00023242"/>
    </source>
</evidence>
<evidence type="ECO:0000256" key="9">
    <source>
        <dbReference type="SAM" id="MobiDB-lite"/>
    </source>
</evidence>
<evidence type="ECO:0000313" key="10">
    <source>
        <dbReference type="EMBL" id="CAG6623645.1"/>
    </source>
</evidence>
<dbReference type="GO" id="GO:0005634">
    <property type="term" value="C:nucleus"/>
    <property type="evidence" value="ECO:0007669"/>
    <property type="project" value="UniProtKB-SubCell"/>
</dbReference>
<dbReference type="EMBL" id="HBUF01395687">
    <property type="protein sequence ID" value="CAG6735439.1"/>
    <property type="molecule type" value="Transcribed_RNA"/>
</dbReference>
<dbReference type="EMBL" id="HBUF01581039">
    <property type="protein sequence ID" value="CAG6770185.1"/>
    <property type="molecule type" value="Transcribed_RNA"/>
</dbReference>
<evidence type="ECO:0000256" key="2">
    <source>
        <dbReference type="ARBA" id="ARBA00004496"/>
    </source>
</evidence>
<dbReference type="PROSITE" id="PS00678">
    <property type="entry name" value="WD_REPEATS_1"/>
    <property type="match status" value="1"/>
</dbReference>
<evidence type="ECO:0000256" key="8">
    <source>
        <dbReference type="PROSITE-ProRule" id="PRU00221"/>
    </source>
</evidence>